<dbReference type="GO" id="GO:0016787">
    <property type="term" value="F:hydrolase activity"/>
    <property type="evidence" value="ECO:0007669"/>
    <property type="project" value="UniProtKB-KW"/>
</dbReference>
<feature type="transmembrane region" description="Helical" evidence="1">
    <location>
        <begin position="7"/>
        <end position="29"/>
    </location>
</feature>
<protein>
    <submittedName>
        <fullName evidence="3">Alpha/beta fold family hydrolase</fullName>
    </submittedName>
</protein>
<dbReference type="Proteomes" id="UP000196027">
    <property type="component" value="Chromosome"/>
</dbReference>
<dbReference type="Pfam" id="PF12146">
    <property type="entry name" value="Hydrolase_4"/>
    <property type="match status" value="1"/>
</dbReference>
<keyword evidence="1" id="KW-1133">Transmembrane helix</keyword>
<dbReference type="SUPFAM" id="SSF53474">
    <property type="entry name" value="alpha/beta-Hydrolases"/>
    <property type="match status" value="1"/>
</dbReference>
<evidence type="ECO:0000313" key="3">
    <source>
        <dbReference type="EMBL" id="ARU59329.1"/>
    </source>
</evidence>
<sequence>MKEVLDWAIKLAGIIALAYLILLIFVYFWQRKLLYYPDSERADAAELQQAQLQEWPPDPEQPFRGLLGGQLTSPKGTVLVFHGNAGAAWHRFYYSHALGKLGYRVILAEYPGYGGRPGSPSESTLVNDAVASLDLALQRFPEPVYVWGESLGAGVAAALVQQRPDHIKGTILLTPWDTLPDLASHYYPYLPVKWLIRDHYPSTLNLQGYSGRIALIIAAQDEIIPVNHSMTLFDSISTEKQLWQFPDAGHNSWPFNADEPWWSDVMQFVSE</sequence>
<keyword evidence="1" id="KW-0472">Membrane</keyword>
<dbReference type="InterPro" id="IPR022742">
    <property type="entry name" value="Hydrolase_4"/>
</dbReference>
<dbReference type="EMBL" id="CP021425">
    <property type="protein sequence ID" value="ARU59329.1"/>
    <property type="molecule type" value="Genomic_DNA"/>
</dbReference>
<feature type="domain" description="Serine aminopeptidase S33" evidence="2">
    <location>
        <begin position="73"/>
        <end position="176"/>
    </location>
</feature>
<reference evidence="3 4" key="1">
    <citation type="submission" date="2017-05" db="EMBL/GenBank/DDBJ databases">
        <title>Genomic insights into alkan degradation activity of Oleiphilus messinensis.</title>
        <authorList>
            <person name="Kozyavkin S.A."/>
            <person name="Slesarev A.I."/>
            <person name="Golyshin P.N."/>
            <person name="Korzhenkov A."/>
            <person name="Golyshina O.N."/>
            <person name="Toshchakov S.V."/>
        </authorList>
    </citation>
    <scope>NUCLEOTIDE SEQUENCE [LARGE SCALE GENOMIC DNA]</scope>
    <source>
        <strain evidence="3 4">ME102</strain>
    </source>
</reference>
<dbReference type="OrthoDB" id="9798884at2"/>
<proteinExistence type="predicted"/>
<dbReference type="InterPro" id="IPR029058">
    <property type="entry name" value="AB_hydrolase_fold"/>
</dbReference>
<keyword evidence="4" id="KW-1185">Reference proteome</keyword>
<name>A0A1Y0IGS0_9GAMM</name>
<dbReference type="PANTHER" id="PTHR12277">
    <property type="entry name" value="ALPHA/BETA HYDROLASE DOMAIN-CONTAINING PROTEIN"/>
    <property type="match status" value="1"/>
</dbReference>
<evidence type="ECO:0000256" key="1">
    <source>
        <dbReference type="SAM" id="Phobius"/>
    </source>
</evidence>
<organism evidence="3 4">
    <name type="scientific">Oleiphilus messinensis</name>
    <dbReference type="NCBI Taxonomy" id="141451"/>
    <lineage>
        <taxon>Bacteria</taxon>
        <taxon>Pseudomonadati</taxon>
        <taxon>Pseudomonadota</taxon>
        <taxon>Gammaproteobacteria</taxon>
        <taxon>Oceanospirillales</taxon>
        <taxon>Oleiphilaceae</taxon>
        <taxon>Oleiphilus</taxon>
    </lineage>
</organism>
<keyword evidence="1" id="KW-0812">Transmembrane</keyword>
<gene>
    <name evidence="3" type="ORF">OLMES_5349</name>
</gene>
<dbReference type="RefSeq" id="WP_087464015.1">
    <property type="nucleotide sequence ID" value="NZ_CP021425.1"/>
</dbReference>
<evidence type="ECO:0000259" key="2">
    <source>
        <dbReference type="Pfam" id="PF12146"/>
    </source>
</evidence>
<dbReference type="Gene3D" id="3.40.50.1820">
    <property type="entry name" value="alpha/beta hydrolase"/>
    <property type="match status" value="1"/>
</dbReference>
<keyword evidence="3" id="KW-0378">Hydrolase</keyword>
<evidence type="ECO:0000313" key="4">
    <source>
        <dbReference type="Proteomes" id="UP000196027"/>
    </source>
</evidence>
<accession>A0A1Y0IGS0</accession>
<dbReference type="AlphaFoldDB" id="A0A1Y0IGS0"/>
<dbReference type="KEGG" id="ome:OLMES_5349"/>